<dbReference type="PRINTS" id="PR00455">
    <property type="entry name" value="HTHTETR"/>
</dbReference>
<evidence type="ECO:0000256" key="1">
    <source>
        <dbReference type="ARBA" id="ARBA00023125"/>
    </source>
</evidence>
<evidence type="ECO:0000256" key="2">
    <source>
        <dbReference type="PROSITE-ProRule" id="PRU00335"/>
    </source>
</evidence>
<dbReference type="InterPro" id="IPR050109">
    <property type="entry name" value="HTH-type_TetR-like_transc_reg"/>
</dbReference>
<evidence type="ECO:0000259" key="4">
    <source>
        <dbReference type="PROSITE" id="PS50977"/>
    </source>
</evidence>
<proteinExistence type="predicted"/>
<name>A0ABV3DG67_9ACTN</name>
<dbReference type="PROSITE" id="PS50977">
    <property type="entry name" value="HTH_TETR_2"/>
    <property type="match status" value="1"/>
</dbReference>
<feature type="domain" description="HTH tetR-type" evidence="4">
    <location>
        <begin position="23"/>
        <end position="83"/>
    </location>
</feature>
<dbReference type="InterPro" id="IPR001647">
    <property type="entry name" value="HTH_TetR"/>
</dbReference>
<keyword evidence="6" id="KW-1185">Reference proteome</keyword>
<sequence length="203" mass="21684">MDTAPRHRLPIAGEAPPERADAARNRRRILDAAARIVAEKGTDALTMNAVAHASGIGVGTVYRRFGDVAQLLSALLDVREREFQGQFLAGPPPLGPGAPAAERLRAFLHALVDRTTEQHEILLAAEVADPCAHYTSPPQRARQTHVAMLIAELRPGVDAGALAEFVLAPVSPSMLHHLIADRGMGVAAIKSTIDESLRLYGFG</sequence>
<evidence type="ECO:0000313" key="5">
    <source>
        <dbReference type="EMBL" id="MEU8134755.1"/>
    </source>
</evidence>
<evidence type="ECO:0000256" key="3">
    <source>
        <dbReference type="SAM" id="MobiDB-lite"/>
    </source>
</evidence>
<dbReference type="Gene3D" id="1.10.357.10">
    <property type="entry name" value="Tetracycline Repressor, domain 2"/>
    <property type="match status" value="1"/>
</dbReference>
<dbReference type="Pfam" id="PF00440">
    <property type="entry name" value="TetR_N"/>
    <property type="match status" value="1"/>
</dbReference>
<reference evidence="5 6" key="1">
    <citation type="submission" date="2024-06" db="EMBL/GenBank/DDBJ databases">
        <title>The Natural Products Discovery Center: Release of the First 8490 Sequenced Strains for Exploring Actinobacteria Biosynthetic Diversity.</title>
        <authorList>
            <person name="Kalkreuter E."/>
            <person name="Kautsar S.A."/>
            <person name="Yang D."/>
            <person name="Bader C.D."/>
            <person name="Teijaro C.N."/>
            <person name="Fluegel L."/>
            <person name="Davis C.M."/>
            <person name="Simpson J.R."/>
            <person name="Lauterbach L."/>
            <person name="Steele A.D."/>
            <person name="Gui C."/>
            <person name="Meng S."/>
            <person name="Li G."/>
            <person name="Viehrig K."/>
            <person name="Ye F."/>
            <person name="Su P."/>
            <person name="Kiefer A.F."/>
            <person name="Nichols A."/>
            <person name="Cepeda A.J."/>
            <person name="Yan W."/>
            <person name="Fan B."/>
            <person name="Jiang Y."/>
            <person name="Adhikari A."/>
            <person name="Zheng C.-J."/>
            <person name="Schuster L."/>
            <person name="Cowan T.M."/>
            <person name="Smanski M.J."/>
            <person name="Chevrette M.G."/>
            <person name="De Carvalho L.P.S."/>
            <person name="Shen B."/>
        </authorList>
    </citation>
    <scope>NUCLEOTIDE SEQUENCE [LARGE SCALE GENOMIC DNA]</scope>
    <source>
        <strain evidence="5 6">NPDC048946</strain>
    </source>
</reference>
<keyword evidence="1 2" id="KW-0238">DNA-binding</keyword>
<organism evidence="5 6">
    <name type="scientific">Streptodolium elevatio</name>
    <dbReference type="NCBI Taxonomy" id="3157996"/>
    <lineage>
        <taxon>Bacteria</taxon>
        <taxon>Bacillati</taxon>
        <taxon>Actinomycetota</taxon>
        <taxon>Actinomycetes</taxon>
        <taxon>Kitasatosporales</taxon>
        <taxon>Streptomycetaceae</taxon>
        <taxon>Streptodolium</taxon>
    </lineage>
</organism>
<dbReference type="InterPro" id="IPR036271">
    <property type="entry name" value="Tet_transcr_reg_TetR-rel_C_sf"/>
</dbReference>
<dbReference type="EMBL" id="JBEZFP010000031">
    <property type="protein sequence ID" value="MEU8134755.1"/>
    <property type="molecule type" value="Genomic_DNA"/>
</dbReference>
<dbReference type="PANTHER" id="PTHR30055">
    <property type="entry name" value="HTH-TYPE TRANSCRIPTIONAL REGULATOR RUTR"/>
    <property type="match status" value="1"/>
</dbReference>
<dbReference type="Proteomes" id="UP001551482">
    <property type="component" value="Unassembled WGS sequence"/>
</dbReference>
<dbReference type="PANTHER" id="PTHR30055:SF209">
    <property type="entry name" value="POSSIBLE TRANSCRIPTIONAL REGULATORY PROTEIN (PROBABLY TETR-FAMILY)"/>
    <property type="match status" value="1"/>
</dbReference>
<comment type="caution">
    <text evidence="5">The sequence shown here is derived from an EMBL/GenBank/DDBJ whole genome shotgun (WGS) entry which is preliminary data.</text>
</comment>
<gene>
    <name evidence="5" type="ORF">AB0C36_14720</name>
</gene>
<dbReference type="SUPFAM" id="SSF46689">
    <property type="entry name" value="Homeodomain-like"/>
    <property type="match status" value="1"/>
</dbReference>
<dbReference type="InterPro" id="IPR009057">
    <property type="entry name" value="Homeodomain-like_sf"/>
</dbReference>
<accession>A0ABV3DG67</accession>
<dbReference type="SUPFAM" id="SSF48498">
    <property type="entry name" value="Tetracyclin repressor-like, C-terminal domain"/>
    <property type="match status" value="1"/>
</dbReference>
<feature type="region of interest" description="Disordered" evidence="3">
    <location>
        <begin position="1"/>
        <end position="22"/>
    </location>
</feature>
<evidence type="ECO:0000313" key="6">
    <source>
        <dbReference type="Proteomes" id="UP001551482"/>
    </source>
</evidence>
<protein>
    <submittedName>
        <fullName evidence="5">Helix-turn-helix domain-containing protein</fullName>
    </submittedName>
</protein>
<dbReference type="RefSeq" id="WP_358353679.1">
    <property type="nucleotide sequence ID" value="NZ_JBEZFP010000031.1"/>
</dbReference>
<feature type="DNA-binding region" description="H-T-H motif" evidence="2">
    <location>
        <begin position="46"/>
        <end position="65"/>
    </location>
</feature>